<accession>A0AAV3ZHL2</accession>
<gene>
    <name evidence="2" type="ORF">PoB_002047300</name>
</gene>
<keyword evidence="3" id="KW-1185">Reference proteome</keyword>
<sequence>MCVYCHLYVSKVRLFTLPGLVKIVSSFASAISSFLAQSGHGPFPMVLEIAAPLGFAKEIEEKDSAVRDLNGSSIQSSGMLVLTRCCVSGAGRAIADGVTQARTGDGEGRQQDRQSKGNGNGDGKIGRGLETGMGLSKIGKS</sequence>
<name>A0AAV3ZHL2_9GAST</name>
<dbReference type="Proteomes" id="UP000735302">
    <property type="component" value="Unassembled WGS sequence"/>
</dbReference>
<evidence type="ECO:0000313" key="2">
    <source>
        <dbReference type="EMBL" id="GFN93967.1"/>
    </source>
</evidence>
<feature type="compositionally biased region" description="Basic and acidic residues" evidence="1">
    <location>
        <begin position="104"/>
        <end position="115"/>
    </location>
</feature>
<protein>
    <submittedName>
        <fullName evidence="2">Uncharacterized protein</fullName>
    </submittedName>
</protein>
<organism evidence="2 3">
    <name type="scientific">Plakobranchus ocellatus</name>
    <dbReference type="NCBI Taxonomy" id="259542"/>
    <lineage>
        <taxon>Eukaryota</taxon>
        <taxon>Metazoa</taxon>
        <taxon>Spiralia</taxon>
        <taxon>Lophotrochozoa</taxon>
        <taxon>Mollusca</taxon>
        <taxon>Gastropoda</taxon>
        <taxon>Heterobranchia</taxon>
        <taxon>Euthyneura</taxon>
        <taxon>Panpulmonata</taxon>
        <taxon>Sacoglossa</taxon>
        <taxon>Placobranchoidea</taxon>
        <taxon>Plakobranchidae</taxon>
        <taxon>Plakobranchus</taxon>
    </lineage>
</organism>
<reference evidence="2 3" key="1">
    <citation type="journal article" date="2021" name="Elife">
        <title>Chloroplast acquisition without the gene transfer in kleptoplastic sea slugs, Plakobranchus ocellatus.</title>
        <authorList>
            <person name="Maeda T."/>
            <person name="Takahashi S."/>
            <person name="Yoshida T."/>
            <person name="Shimamura S."/>
            <person name="Takaki Y."/>
            <person name="Nagai Y."/>
            <person name="Toyoda A."/>
            <person name="Suzuki Y."/>
            <person name="Arimoto A."/>
            <person name="Ishii H."/>
            <person name="Satoh N."/>
            <person name="Nishiyama T."/>
            <person name="Hasebe M."/>
            <person name="Maruyama T."/>
            <person name="Minagawa J."/>
            <person name="Obokata J."/>
            <person name="Shigenobu S."/>
        </authorList>
    </citation>
    <scope>NUCLEOTIDE SEQUENCE [LARGE SCALE GENOMIC DNA]</scope>
</reference>
<feature type="region of interest" description="Disordered" evidence="1">
    <location>
        <begin position="98"/>
        <end position="141"/>
    </location>
</feature>
<proteinExistence type="predicted"/>
<dbReference type="EMBL" id="BLXT01002391">
    <property type="protein sequence ID" value="GFN93967.1"/>
    <property type="molecule type" value="Genomic_DNA"/>
</dbReference>
<evidence type="ECO:0000256" key="1">
    <source>
        <dbReference type="SAM" id="MobiDB-lite"/>
    </source>
</evidence>
<dbReference type="AlphaFoldDB" id="A0AAV3ZHL2"/>
<evidence type="ECO:0000313" key="3">
    <source>
        <dbReference type="Proteomes" id="UP000735302"/>
    </source>
</evidence>
<comment type="caution">
    <text evidence="2">The sequence shown here is derived from an EMBL/GenBank/DDBJ whole genome shotgun (WGS) entry which is preliminary data.</text>
</comment>